<evidence type="ECO:0000313" key="2">
    <source>
        <dbReference type="EMBL" id="TVT55358.1"/>
    </source>
</evidence>
<keyword evidence="1" id="KW-1133">Transmembrane helix</keyword>
<protein>
    <recommendedName>
        <fullName evidence="4">VTT domain-containing protein</fullName>
    </recommendedName>
</protein>
<keyword evidence="1" id="KW-0812">Transmembrane</keyword>
<feature type="transmembrane region" description="Helical" evidence="1">
    <location>
        <begin position="225"/>
        <end position="242"/>
    </location>
</feature>
<keyword evidence="1" id="KW-0472">Membrane</keyword>
<organism evidence="2 3">
    <name type="scientific">Sedimenticola thiotaurini</name>
    <dbReference type="NCBI Taxonomy" id="1543721"/>
    <lineage>
        <taxon>Bacteria</taxon>
        <taxon>Pseudomonadati</taxon>
        <taxon>Pseudomonadota</taxon>
        <taxon>Gammaproteobacteria</taxon>
        <taxon>Chromatiales</taxon>
        <taxon>Sedimenticolaceae</taxon>
        <taxon>Sedimenticola</taxon>
    </lineage>
</organism>
<feature type="transmembrane region" description="Helical" evidence="1">
    <location>
        <begin position="40"/>
        <end position="63"/>
    </location>
</feature>
<feature type="transmembrane region" description="Helical" evidence="1">
    <location>
        <begin position="75"/>
        <end position="97"/>
    </location>
</feature>
<feature type="transmembrane region" description="Helical" evidence="1">
    <location>
        <begin position="104"/>
        <end position="132"/>
    </location>
</feature>
<evidence type="ECO:0000313" key="3">
    <source>
        <dbReference type="Proteomes" id="UP000317355"/>
    </source>
</evidence>
<evidence type="ECO:0000256" key="1">
    <source>
        <dbReference type="SAM" id="Phobius"/>
    </source>
</evidence>
<gene>
    <name evidence="2" type="ORF">FHK82_08440</name>
</gene>
<reference evidence="2 3" key="1">
    <citation type="submission" date="2019-07" db="EMBL/GenBank/DDBJ databases">
        <title>The pathways for chlorine oxyanion respiration interact through the shared metabolite chlorate.</title>
        <authorList>
            <person name="Barnum T.P."/>
            <person name="Cheng Y."/>
            <person name="Hill K.A."/>
            <person name="Lucas L.N."/>
            <person name="Carlson H.K."/>
            <person name="Coates J.D."/>
        </authorList>
    </citation>
    <scope>NUCLEOTIDE SEQUENCE [LARGE SCALE GENOMIC DNA]</scope>
    <source>
        <strain evidence="2">BK-3</strain>
    </source>
</reference>
<dbReference type="AlphaFoldDB" id="A0A558D2W3"/>
<dbReference type="Proteomes" id="UP000317355">
    <property type="component" value="Unassembled WGS sequence"/>
</dbReference>
<proteinExistence type="predicted"/>
<evidence type="ECO:0008006" key="4">
    <source>
        <dbReference type="Google" id="ProtNLM"/>
    </source>
</evidence>
<dbReference type="EMBL" id="VMRY01000034">
    <property type="protein sequence ID" value="TVT55358.1"/>
    <property type="molecule type" value="Genomic_DNA"/>
</dbReference>
<name>A0A558D2W3_9GAMM</name>
<accession>A0A558D2W3</accession>
<comment type="caution">
    <text evidence="2">The sequence shown here is derived from an EMBL/GenBank/DDBJ whole genome shotgun (WGS) entry which is preliminary data.</text>
</comment>
<sequence length="243" mass="26764">MTTRLNIWSKYSLNSPHSIFPGQEILKTCKKLLGKISAYFCFKIVLVLGVVAFLNSAGIWLAHNINTQFLSNNRTMFFLSLLCLFFVYIVLLALPFIPGIEIGLALMFLMGAKGALLVYISTIVALSISYFIGGAIPSGLICKGLEWLHMNKACAMIRQHETLNANALLQVLNNKAPTRFIPFLLRHRYIAIATALNLPGNSLMGGGGGIAMMVGISRLISYPKFLLLQVVAIAPVPLWFIVF</sequence>
<feature type="transmembrane region" description="Helical" evidence="1">
    <location>
        <begin position="189"/>
        <end position="213"/>
    </location>
</feature>